<dbReference type="OrthoDB" id="3935740at2759"/>
<comment type="caution">
    <text evidence="4">The sequence shown here is derived from an EMBL/GenBank/DDBJ whole genome shotgun (WGS) entry which is preliminary data.</text>
</comment>
<dbReference type="InterPro" id="IPR010711">
    <property type="entry name" value="PLA2G12"/>
</dbReference>
<comment type="subcellular location">
    <subcellularLocation>
        <location evidence="1">Secreted</location>
    </subcellularLocation>
</comment>
<dbReference type="GO" id="GO:0004623">
    <property type="term" value="F:phospholipase A2 activity"/>
    <property type="evidence" value="ECO:0007669"/>
    <property type="project" value="InterPro"/>
</dbReference>
<dbReference type="PANTHER" id="PTHR12824:SF8">
    <property type="entry name" value="GXIVSPLA2, ISOFORM A"/>
    <property type="match status" value="1"/>
</dbReference>
<evidence type="ECO:0008006" key="6">
    <source>
        <dbReference type="Google" id="ProtNLM"/>
    </source>
</evidence>
<organism evidence="4 5">
    <name type="scientific">Allacma fusca</name>
    <dbReference type="NCBI Taxonomy" id="39272"/>
    <lineage>
        <taxon>Eukaryota</taxon>
        <taxon>Metazoa</taxon>
        <taxon>Ecdysozoa</taxon>
        <taxon>Arthropoda</taxon>
        <taxon>Hexapoda</taxon>
        <taxon>Collembola</taxon>
        <taxon>Symphypleona</taxon>
        <taxon>Sminthuridae</taxon>
        <taxon>Allacma</taxon>
    </lineage>
</organism>
<keyword evidence="5" id="KW-1185">Reference proteome</keyword>
<dbReference type="Pfam" id="PF06951">
    <property type="entry name" value="PLA2G12"/>
    <property type="match status" value="1"/>
</dbReference>
<protein>
    <recommendedName>
        <fullName evidence="6">Group XIIA secretory phospholipase A2</fullName>
    </recommendedName>
</protein>
<evidence type="ECO:0000313" key="4">
    <source>
        <dbReference type="EMBL" id="CAG7816500.1"/>
    </source>
</evidence>
<dbReference type="GO" id="GO:0005576">
    <property type="term" value="C:extracellular region"/>
    <property type="evidence" value="ECO:0007669"/>
    <property type="project" value="UniProtKB-SubCell"/>
</dbReference>
<reference evidence="4" key="1">
    <citation type="submission" date="2021-06" db="EMBL/GenBank/DDBJ databases">
        <authorList>
            <person name="Hodson N. C."/>
            <person name="Mongue J. A."/>
            <person name="Jaron S. K."/>
        </authorList>
    </citation>
    <scope>NUCLEOTIDE SEQUENCE</scope>
</reference>
<dbReference type="EMBL" id="CAJVCH010371661">
    <property type="protein sequence ID" value="CAG7816500.1"/>
    <property type="molecule type" value="Genomic_DNA"/>
</dbReference>
<evidence type="ECO:0000256" key="3">
    <source>
        <dbReference type="SAM" id="SignalP"/>
    </source>
</evidence>
<gene>
    <name evidence="4" type="ORF">AFUS01_LOCUS27117</name>
</gene>
<dbReference type="InterPro" id="IPR033113">
    <property type="entry name" value="PLA2_histidine"/>
</dbReference>
<sequence>MKSVVIIILVLMCGTNSFCNLEDEVEPGFLGQLRGFVGDLGNVMKDVVHGVKKLGRGIKNIEDFLDATIDEDCYFECPKGEPPKSRMGFVPTSNGCGSYGLEDYLTSDMLPLSNFVHCCNDHDICYETCGLDKDECDLKFKKCLYKKCKANKDTMGKLQYKGCQAGAKILYTGTTALGCKPYINAQRSACVCPRDDDSHDEL</sequence>
<evidence type="ECO:0000313" key="5">
    <source>
        <dbReference type="Proteomes" id="UP000708208"/>
    </source>
</evidence>
<dbReference type="AlphaFoldDB" id="A0A8J2KL35"/>
<feature type="signal peptide" evidence="3">
    <location>
        <begin position="1"/>
        <end position="17"/>
    </location>
</feature>
<name>A0A8J2KL35_9HEXA</name>
<proteinExistence type="predicted"/>
<dbReference type="PANTHER" id="PTHR12824">
    <property type="entry name" value="GROUP XII SECRETORY PHOSPHOLIPASE A2 FAMILY MEMBER"/>
    <property type="match status" value="1"/>
</dbReference>
<evidence type="ECO:0000256" key="2">
    <source>
        <dbReference type="ARBA" id="ARBA00022525"/>
    </source>
</evidence>
<dbReference type="Proteomes" id="UP000708208">
    <property type="component" value="Unassembled WGS sequence"/>
</dbReference>
<accession>A0A8J2KL35</accession>
<keyword evidence="2" id="KW-0964">Secreted</keyword>
<dbReference type="GO" id="GO:0016042">
    <property type="term" value="P:lipid catabolic process"/>
    <property type="evidence" value="ECO:0007669"/>
    <property type="project" value="InterPro"/>
</dbReference>
<keyword evidence="3" id="KW-0732">Signal</keyword>
<dbReference type="GO" id="GO:0005509">
    <property type="term" value="F:calcium ion binding"/>
    <property type="evidence" value="ECO:0007669"/>
    <property type="project" value="InterPro"/>
</dbReference>
<dbReference type="PROSITE" id="PS00118">
    <property type="entry name" value="PA2_HIS"/>
    <property type="match status" value="1"/>
</dbReference>
<feature type="chain" id="PRO_5035318690" description="Group XIIA secretory phospholipase A2" evidence="3">
    <location>
        <begin position="18"/>
        <end position="202"/>
    </location>
</feature>
<evidence type="ECO:0000256" key="1">
    <source>
        <dbReference type="ARBA" id="ARBA00004613"/>
    </source>
</evidence>